<evidence type="ECO:0000256" key="1">
    <source>
        <dbReference type="ARBA" id="ARBA00022485"/>
    </source>
</evidence>
<dbReference type="PROSITE" id="PS51379">
    <property type="entry name" value="4FE4S_FER_2"/>
    <property type="match status" value="2"/>
</dbReference>
<evidence type="ECO:0000256" key="3">
    <source>
        <dbReference type="ARBA" id="ARBA00023004"/>
    </source>
</evidence>
<reference evidence="7" key="2">
    <citation type="submission" date="2011-02" db="EMBL/GenBank/DDBJ databases">
        <title>The complete genome of Syntrophobotulus glycolicus DSM 8271.</title>
        <authorList>
            <person name="Lucas S."/>
            <person name="Copeland A."/>
            <person name="Lapidus A."/>
            <person name="Bruce D."/>
            <person name="Goodwin L."/>
            <person name="Pitluck S."/>
            <person name="Kyrpides N."/>
            <person name="Mavromatis K."/>
            <person name="Pagani I."/>
            <person name="Ivanova N."/>
            <person name="Mikhailova N."/>
            <person name="Chertkov O."/>
            <person name="Held B."/>
            <person name="Detter J.C."/>
            <person name="Tapia R."/>
            <person name="Han C."/>
            <person name="Land M."/>
            <person name="Hauser L."/>
            <person name="Markowitz V."/>
            <person name="Cheng J.-F."/>
            <person name="Hugenholtz P."/>
            <person name="Woyke T."/>
            <person name="Wu D."/>
            <person name="Spring S."/>
            <person name="Schroeder M."/>
            <person name="Brambilla E."/>
            <person name="Klenk H.-P."/>
            <person name="Eisen J.A."/>
        </authorList>
    </citation>
    <scope>NUCLEOTIDE SEQUENCE [LARGE SCALE GENOMIC DNA]</scope>
    <source>
        <strain evidence="7">DSM 8271 / FlGlyR</strain>
    </source>
</reference>
<dbReference type="PANTHER" id="PTHR43687:SF1">
    <property type="entry name" value="FERREDOXIN III"/>
    <property type="match status" value="1"/>
</dbReference>
<dbReference type="HOGENOM" id="CLU_139698_5_5_9"/>
<keyword evidence="4" id="KW-0411">Iron-sulfur</keyword>
<dbReference type="PANTHER" id="PTHR43687">
    <property type="entry name" value="ADENYLYLSULFATE REDUCTASE, BETA SUBUNIT"/>
    <property type="match status" value="1"/>
</dbReference>
<feature type="domain" description="4Fe-4S ferredoxin-type" evidence="5">
    <location>
        <begin position="4"/>
        <end position="33"/>
    </location>
</feature>
<dbReference type="InterPro" id="IPR017900">
    <property type="entry name" value="4Fe4S_Fe_S_CS"/>
</dbReference>
<dbReference type="Gene3D" id="3.30.70.20">
    <property type="match status" value="2"/>
</dbReference>
<evidence type="ECO:0000313" key="7">
    <source>
        <dbReference type="Proteomes" id="UP000007488"/>
    </source>
</evidence>
<dbReference type="AlphaFoldDB" id="F0SVN4"/>
<gene>
    <name evidence="6" type="ordered locus">Sgly_0139</name>
</gene>
<reference evidence="6 7" key="1">
    <citation type="journal article" date="2011" name="Stand. Genomic Sci.">
        <title>Complete genome sequence of Syntrophobotulus glycolicus type strain (FlGlyR).</title>
        <authorList>
            <person name="Han C."/>
            <person name="Mwirichia R."/>
            <person name="Chertkov O."/>
            <person name="Held B."/>
            <person name="Lapidus A."/>
            <person name="Nolan M."/>
            <person name="Lucas S."/>
            <person name="Hammon N."/>
            <person name="Deshpande S."/>
            <person name="Cheng J.F."/>
            <person name="Tapia R."/>
            <person name="Goodwin L."/>
            <person name="Pitluck S."/>
            <person name="Huntemann M."/>
            <person name="Liolios K."/>
            <person name="Ivanova N."/>
            <person name="Pagani I."/>
            <person name="Mavromatis K."/>
            <person name="Ovchinikova G."/>
            <person name="Pati A."/>
            <person name="Chen A."/>
            <person name="Palaniappan K."/>
            <person name="Land M."/>
            <person name="Hauser L."/>
            <person name="Brambilla E.M."/>
            <person name="Rohde M."/>
            <person name="Spring S."/>
            <person name="Sikorski J."/>
            <person name="Goker M."/>
            <person name="Woyke T."/>
            <person name="Bristow J."/>
            <person name="Eisen J.A."/>
            <person name="Markowitz V."/>
            <person name="Hugenholtz P."/>
            <person name="Kyrpides N.C."/>
            <person name="Klenk H.P."/>
            <person name="Detter J.C."/>
        </authorList>
    </citation>
    <scope>NUCLEOTIDE SEQUENCE [LARGE SCALE GENOMIC DNA]</scope>
    <source>
        <strain evidence="7">DSM 8271 / FlGlyR</strain>
    </source>
</reference>
<proteinExistence type="predicted"/>
<dbReference type="InterPro" id="IPR017896">
    <property type="entry name" value="4Fe4S_Fe-S-bd"/>
</dbReference>
<dbReference type="Proteomes" id="UP000007488">
    <property type="component" value="Chromosome"/>
</dbReference>
<name>F0SVN4_SYNGF</name>
<organism evidence="6 7">
    <name type="scientific">Syntrophobotulus glycolicus (strain DSM 8271 / FlGlyR)</name>
    <dbReference type="NCBI Taxonomy" id="645991"/>
    <lineage>
        <taxon>Bacteria</taxon>
        <taxon>Bacillati</taxon>
        <taxon>Bacillota</taxon>
        <taxon>Clostridia</taxon>
        <taxon>Eubacteriales</taxon>
        <taxon>Desulfitobacteriaceae</taxon>
        <taxon>Syntrophobotulus</taxon>
    </lineage>
</organism>
<keyword evidence="2" id="KW-0479">Metal-binding</keyword>
<evidence type="ECO:0000256" key="4">
    <source>
        <dbReference type="ARBA" id="ARBA00023014"/>
    </source>
</evidence>
<dbReference type="KEGG" id="sgy:Sgly_0139"/>
<evidence type="ECO:0000313" key="6">
    <source>
        <dbReference type="EMBL" id="ADY54510.1"/>
    </source>
</evidence>
<dbReference type="Pfam" id="PF13237">
    <property type="entry name" value="Fer4_10"/>
    <property type="match status" value="1"/>
</dbReference>
<evidence type="ECO:0000256" key="2">
    <source>
        <dbReference type="ARBA" id="ARBA00022723"/>
    </source>
</evidence>
<sequence>MKTKSIQIDRRKCQYCGKCASVCPKGVFGEKTGLFRKVVQIIKPQACIGCFSCLAVCPNQAITEIKHNFIL</sequence>
<dbReference type="STRING" id="645991.Sgly_0139"/>
<dbReference type="EMBL" id="CP002547">
    <property type="protein sequence ID" value="ADY54510.1"/>
    <property type="molecule type" value="Genomic_DNA"/>
</dbReference>
<keyword evidence="1" id="KW-0004">4Fe-4S</keyword>
<dbReference type="PROSITE" id="PS00198">
    <property type="entry name" value="4FE4S_FER_1"/>
    <property type="match status" value="1"/>
</dbReference>
<keyword evidence="7" id="KW-1185">Reference proteome</keyword>
<dbReference type="eggNOG" id="COG1149">
    <property type="taxonomic scope" value="Bacteria"/>
</dbReference>
<dbReference type="OrthoDB" id="9810688at2"/>
<dbReference type="GO" id="GO:0051539">
    <property type="term" value="F:4 iron, 4 sulfur cluster binding"/>
    <property type="evidence" value="ECO:0007669"/>
    <property type="project" value="UniProtKB-KW"/>
</dbReference>
<dbReference type="RefSeq" id="WP_013623381.1">
    <property type="nucleotide sequence ID" value="NC_015172.1"/>
</dbReference>
<accession>F0SVN4</accession>
<dbReference type="GO" id="GO:0046872">
    <property type="term" value="F:metal ion binding"/>
    <property type="evidence" value="ECO:0007669"/>
    <property type="project" value="UniProtKB-KW"/>
</dbReference>
<dbReference type="SUPFAM" id="SSF54862">
    <property type="entry name" value="4Fe-4S ferredoxins"/>
    <property type="match status" value="1"/>
</dbReference>
<evidence type="ECO:0000259" key="5">
    <source>
        <dbReference type="PROSITE" id="PS51379"/>
    </source>
</evidence>
<dbReference type="InterPro" id="IPR050572">
    <property type="entry name" value="Fe-S_Ferredoxin"/>
</dbReference>
<protein>
    <submittedName>
        <fullName evidence="6">4Fe-4S ferredoxin iron-sulfur binding domain protein</fullName>
    </submittedName>
</protein>
<keyword evidence="3" id="KW-0408">Iron</keyword>
<feature type="domain" description="4Fe-4S ferredoxin-type" evidence="5">
    <location>
        <begin position="37"/>
        <end position="67"/>
    </location>
</feature>